<dbReference type="GO" id="GO:0032153">
    <property type="term" value="C:cell division site"/>
    <property type="evidence" value="ECO:0007669"/>
    <property type="project" value="TreeGrafter"/>
</dbReference>
<evidence type="ECO:0000256" key="1">
    <source>
        <dbReference type="ARBA" id="ARBA00004141"/>
    </source>
</evidence>
<keyword evidence="2 6" id="KW-0812">Transmembrane</keyword>
<organism evidence="7 8">
    <name type="scientific">Alkalicella caledoniensis</name>
    <dbReference type="NCBI Taxonomy" id="2731377"/>
    <lineage>
        <taxon>Bacteria</taxon>
        <taxon>Bacillati</taxon>
        <taxon>Bacillota</taxon>
        <taxon>Clostridia</taxon>
        <taxon>Eubacteriales</taxon>
        <taxon>Proteinivoracaceae</taxon>
        <taxon>Alkalicella</taxon>
    </lineage>
</organism>
<feature type="transmembrane region" description="Helical" evidence="6">
    <location>
        <begin position="49"/>
        <end position="67"/>
    </location>
</feature>
<feature type="transmembrane region" description="Helical" evidence="6">
    <location>
        <begin position="338"/>
        <end position="361"/>
    </location>
</feature>
<keyword evidence="8" id="KW-1185">Reference proteome</keyword>
<dbReference type="EC" id="2.4.99.28" evidence="6"/>
<keyword evidence="5 6" id="KW-0472">Membrane</keyword>
<dbReference type="Pfam" id="PF01098">
    <property type="entry name" value="FTSW_RODA_SPOVE"/>
    <property type="match status" value="1"/>
</dbReference>
<evidence type="ECO:0000256" key="5">
    <source>
        <dbReference type="ARBA" id="ARBA00023136"/>
    </source>
</evidence>
<feature type="transmembrane region" description="Helical" evidence="6">
    <location>
        <begin position="272"/>
        <end position="292"/>
    </location>
</feature>
<dbReference type="UniPathway" id="UPA00219"/>
<proteinExistence type="inferred from homology"/>
<evidence type="ECO:0000256" key="3">
    <source>
        <dbReference type="ARBA" id="ARBA00022960"/>
    </source>
</evidence>
<comment type="catalytic activity">
    <reaction evidence="6">
        <text>[GlcNAc-(1-&gt;4)-Mur2Ac(oyl-L-Ala-gamma-D-Glu-L-Lys-D-Ala-D-Ala)](n)-di-trans,octa-cis-undecaprenyl diphosphate + beta-D-GlcNAc-(1-&gt;4)-Mur2Ac(oyl-L-Ala-gamma-D-Glu-L-Lys-D-Ala-D-Ala)-di-trans,octa-cis-undecaprenyl diphosphate = [GlcNAc-(1-&gt;4)-Mur2Ac(oyl-L-Ala-gamma-D-Glu-L-Lys-D-Ala-D-Ala)](n+1)-di-trans,octa-cis-undecaprenyl diphosphate + di-trans,octa-cis-undecaprenyl diphosphate + H(+)</text>
        <dbReference type="Rhea" id="RHEA:23708"/>
        <dbReference type="Rhea" id="RHEA-COMP:9602"/>
        <dbReference type="Rhea" id="RHEA-COMP:9603"/>
        <dbReference type="ChEBI" id="CHEBI:15378"/>
        <dbReference type="ChEBI" id="CHEBI:58405"/>
        <dbReference type="ChEBI" id="CHEBI:60033"/>
        <dbReference type="ChEBI" id="CHEBI:78435"/>
        <dbReference type="EC" id="2.4.99.28"/>
    </reaction>
</comment>
<keyword evidence="6" id="KW-0808">Transferase</keyword>
<dbReference type="GO" id="GO:0051301">
    <property type="term" value="P:cell division"/>
    <property type="evidence" value="ECO:0007669"/>
    <property type="project" value="InterPro"/>
</dbReference>
<feature type="transmembrane region" description="Helical" evidence="6">
    <location>
        <begin position="73"/>
        <end position="92"/>
    </location>
</feature>
<keyword evidence="6" id="KW-0328">Glycosyltransferase</keyword>
<reference evidence="7 8" key="1">
    <citation type="submission" date="2020-07" db="EMBL/GenBank/DDBJ databases">
        <title>Alkalicella. sp. LB2 genome.</title>
        <authorList>
            <person name="Postec A."/>
            <person name="Quemeneur M."/>
        </authorList>
    </citation>
    <scope>NUCLEOTIDE SEQUENCE [LARGE SCALE GENOMIC DNA]</scope>
    <source>
        <strain evidence="7 8">LB2</strain>
    </source>
</reference>
<comment type="similarity">
    <text evidence="6">Belongs to the SEDS family. MrdB/RodA subfamily.</text>
</comment>
<dbReference type="AlphaFoldDB" id="A0A7G9W4J2"/>
<keyword evidence="3 6" id="KW-0133">Cell shape</keyword>
<dbReference type="Proteomes" id="UP000516160">
    <property type="component" value="Chromosome"/>
</dbReference>
<sequence>MFDKKTLENFDIPLLIAILALAIIGILVVHSASIGYTQVPRNHYLKMQIIWVVVGLIIMTIVMVFDYRDFGGVIYLIYGANVVLLLSVIFLGDERLGAQRWIQLGPFGLQPSEFAKSAVIITLGYLLSREHIKIESLFDLILPGIHVAVPMLLIFMQPDLGTSLVFIAITFAMLFIAGLKWKQIAILGTVGVVGAIFAFHNILKDYQKIRIIVFRDPYKYYFSDGFQIIQSKIAVGSGRLFGNGYLAGTQSEYRFLPEAHTDFVFSVIGEEFGLLGSTVVLLLFLFVIYRILHIGMQSSDSYGTYICVGVATLLAFQVLVNVGMTLSIMPVTGLPLPFITYGGSTTMSTMIAMGLVLNVGLRRERKTIF</sequence>
<dbReference type="HAMAP" id="MF_02079">
    <property type="entry name" value="PGT_RodA"/>
    <property type="match status" value="1"/>
</dbReference>
<feature type="transmembrane region" description="Helical" evidence="6">
    <location>
        <begin position="137"/>
        <end position="156"/>
    </location>
</feature>
<dbReference type="InterPro" id="IPR001182">
    <property type="entry name" value="FtsW/RodA"/>
</dbReference>
<comment type="subcellular location">
    <subcellularLocation>
        <location evidence="6">Cell membrane</location>
        <topology evidence="6">Multi-pass membrane protein</topology>
    </subcellularLocation>
    <subcellularLocation>
        <location evidence="1">Membrane</location>
        <topology evidence="1">Multi-pass membrane protein</topology>
    </subcellularLocation>
</comment>
<dbReference type="PANTHER" id="PTHR30474:SF1">
    <property type="entry name" value="PEPTIDOGLYCAN GLYCOSYLTRANSFERASE MRDB"/>
    <property type="match status" value="1"/>
</dbReference>
<dbReference type="GO" id="GO:0008955">
    <property type="term" value="F:peptidoglycan glycosyltransferase activity"/>
    <property type="evidence" value="ECO:0007669"/>
    <property type="project" value="UniProtKB-UniRule"/>
</dbReference>
<dbReference type="RefSeq" id="WP_213167272.1">
    <property type="nucleotide sequence ID" value="NZ_CP058559.1"/>
</dbReference>
<keyword evidence="4 6" id="KW-1133">Transmembrane helix</keyword>
<accession>A0A7G9W4J2</accession>
<keyword evidence="6" id="KW-1003">Cell membrane</keyword>
<dbReference type="EMBL" id="CP058559">
    <property type="protein sequence ID" value="QNO13604.1"/>
    <property type="molecule type" value="Genomic_DNA"/>
</dbReference>
<feature type="transmembrane region" description="Helical" evidence="6">
    <location>
        <begin position="12"/>
        <end position="37"/>
    </location>
</feature>
<dbReference type="GO" id="GO:0005886">
    <property type="term" value="C:plasma membrane"/>
    <property type="evidence" value="ECO:0007669"/>
    <property type="project" value="UniProtKB-SubCell"/>
</dbReference>
<dbReference type="GO" id="GO:0008360">
    <property type="term" value="P:regulation of cell shape"/>
    <property type="evidence" value="ECO:0007669"/>
    <property type="project" value="UniProtKB-KW"/>
</dbReference>
<protein>
    <recommendedName>
        <fullName evidence="6">Peptidoglycan glycosyltransferase RodA</fullName>
        <shortName evidence="6">PGT</shortName>
        <ecNumber evidence="6">2.4.99.28</ecNumber>
    </recommendedName>
    <alternativeName>
        <fullName evidence="6">Cell elongation protein RodA</fullName>
    </alternativeName>
    <alternativeName>
        <fullName evidence="6">Cell wall polymerase</fullName>
    </alternativeName>
    <alternativeName>
        <fullName evidence="6">Peptidoglycan polymerase</fullName>
        <shortName evidence="6">PG polymerase</shortName>
    </alternativeName>
</protein>
<feature type="transmembrane region" description="Helical" evidence="6">
    <location>
        <begin position="184"/>
        <end position="203"/>
    </location>
</feature>
<evidence type="ECO:0000256" key="6">
    <source>
        <dbReference type="HAMAP-Rule" id="MF_02079"/>
    </source>
</evidence>
<feature type="transmembrane region" description="Helical" evidence="6">
    <location>
        <begin position="162"/>
        <end position="179"/>
    </location>
</feature>
<comment type="function">
    <text evidence="6">Peptidoglycan polymerase that is essential for cell wall elongation.</text>
</comment>
<comment type="pathway">
    <text evidence="6">Cell wall biogenesis; peptidoglycan biosynthesis.</text>
</comment>
<dbReference type="PANTHER" id="PTHR30474">
    <property type="entry name" value="CELL CYCLE PROTEIN"/>
    <property type="match status" value="1"/>
</dbReference>
<evidence type="ECO:0000313" key="8">
    <source>
        <dbReference type="Proteomes" id="UP000516160"/>
    </source>
</evidence>
<gene>
    <name evidence="6 7" type="primary">rodA</name>
    <name evidence="7" type="ORF">HYG86_01875</name>
</gene>
<dbReference type="NCBIfam" id="TIGR02210">
    <property type="entry name" value="rodA_shape"/>
    <property type="match status" value="1"/>
</dbReference>
<evidence type="ECO:0000256" key="2">
    <source>
        <dbReference type="ARBA" id="ARBA00022692"/>
    </source>
</evidence>
<dbReference type="GO" id="GO:0071555">
    <property type="term" value="P:cell wall organization"/>
    <property type="evidence" value="ECO:0007669"/>
    <property type="project" value="UniProtKB-KW"/>
</dbReference>
<name>A0A7G9W4J2_ALKCA</name>
<dbReference type="GO" id="GO:0009252">
    <property type="term" value="P:peptidoglycan biosynthetic process"/>
    <property type="evidence" value="ECO:0007669"/>
    <property type="project" value="UniProtKB-UniRule"/>
</dbReference>
<dbReference type="KEGG" id="acae:HYG86_01875"/>
<dbReference type="GO" id="GO:0015648">
    <property type="term" value="F:lipid-linked peptidoglycan transporter activity"/>
    <property type="evidence" value="ECO:0007669"/>
    <property type="project" value="TreeGrafter"/>
</dbReference>
<evidence type="ECO:0000313" key="7">
    <source>
        <dbReference type="EMBL" id="QNO13604.1"/>
    </source>
</evidence>
<evidence type="ECO:0000256" key="4">
    <source>
        <dbReference type="ARBA" id="ARBA00022989"/>
    </source>
</evidence>
<dbReference type="InterPro" id="IPR011923">
    <property type="entry name" value="RodA/MrdB"/>
</dbReference>
<keyword evidence="6" id="KW-0961">Cell wall biogenesis/degradation</keyword>
<keyword evidence="6" id="KW-0573">Peptidoglycan synthesis</keyword>
<feature type="transmembrane region" description="Helical" evidence="6">
    <location>
        <begin position="304"/>
        <end position="326"/>
    </location>
</feature>